<dbReference type="GO" id="GO:0016747">
    <property type="term" value="F:acyltransferase activity, transferring groups other than amino-acyl groups"/>
    <property type="evidence" value="ECO:0007669"/>
    <property type="project" value="InterPro"/>
</dbReference>
<comment type="caution">
    <text evidence="2">The sequence shown here is derived from an EMBL/GenBank/DDBJ whole genome shotgun (WGS) entry which is preliminary data.</text>
</comment>
<organism evidence="2 3">
    <name type="scientific">Novosphingobium lindaniclasticum LE124</name>
    <dbReference type="NCBI Taxonomy" id="1096930"/>
    <lineage>
        <taxon>Bacteria</taxon>
        <taxon>Pseudomonadati</taxon>
        <taxon>Pseudomonadota</taxon>
        <taxon>Alphaproteobacteria</taxon>
        <taxon>Sphingomonadales</taxon>
        <taxon>Sphingomonadaceae</taxon>
        <taxon>Novosphingobium</taxon>
    </lineage>
</organism>
<dbReference type="InterPro" id="IPR016181">
    <property type="entry name" value="Acyl_CoA_acyltransferase"/>
</dbReference>
<dbReference type="Pfam" id="PF13302">
    <property type="entry name" value="Acetyltransf_3"/>
    <property type="match status" value="1"/>
</dbReference>
<dbReference type="eggNOG" id="COG1670">
    <property type="taxonomic scope" value="Bacteria"/>
</dbReference>
<dbReference type="InterPro" id="IPR051531">
    <property type="entry name" value="N-acetyltransferase"/>
</dbReference>
<reference evidence="2 3" key="1">
    <citation type="journal article" date="2013" name="Genome Announc.">
        <title>Genome Sequence of Novosphingobium lindaniclasticum LE124T, Isolated from a Hexachlorocyclohexane Dumpsite.</title>
        <authorList>
            <person name="Saxena A."/>
            <person name="Nayyar N."/>
            <person name="Sangwan N."/>
            <person name="Kumari R."/>
            <person name="Khurana J.P."/>
            <person name="Lal R."/>
        </authorList>
    </citation>
    <scope>NUCLEOTIDE SEQUENCE [LARGE SCALE GENOMIC DNA]</scope>
    <source>
        <strain evidence="2 3">LE124</strain>
    </source>
</reference>
<dbReference type="RefSeq" id="WP_021233960.1">
    <property type="nucleotide sequence ID" value="NZ_ATHL01000075.1"/>
</dbReference>
<dbReference type="OrthoDB" id="9804153at2"/>
<sequence length="184" mass="20584">MFVRTERLFLRPGWPEDVDDLVDAISDEAVQRHLGVGELPRSSRAMRDYLSEPRDPRLPHFFMYLRSPGGPQLVGGIGLERIEEDVELGYWIARPHRGRGFAREAVRAVLAQATTLGHRRVVASHFDDNPATLGVLEDAGFADSGTERERFSHGRGKPVRARIYVAELSEQPFLRTPAQAALSA</sequence>
<protein>
    <recommendedName>
        <fullName evidence="1">N-acetyltransferase domain-containing protein</fullName>
    </recommendedName>
</protein>
<dbReference type="InterPro" id="IPR000182">
    <property type="entry name" value="GNAT_dom"/>
</dbReference>
<dbReference type="EMBL" id="ATHL01000075">
    <property type="protein sequence ID" value="EQB15842.1"/>
    <property type="molecule type" value="Genomic_DNA"/>
</dbReference>
<evidence type="ECO:0000259" key="1">
    <source>
        <dbReference type="PROSITE" id="PS51186"/>
    </source>
</evidence>
<dbReference type="SUPFAM" id="SSF55729">
    <property type="entry name" value="Acyl-CoA N-acyltransferases (Nat)"/>
    <property type="match status" value="1"/>
</dbReference>
<proteinExistence type="predicted"/>
<gene>
    <name evidence="2" type="ORF">L284_10555</name>
</gene>
<name>T0HS18_9SPHN</name>
<accession>T0HS18</accession>
<feature type="domain" description="N-acetyltransferase" evidence="1">
    <location>
        <begin position="8"/>
        <end position="166"/>
    </location>
</feature>
<dbReference type="AlphaFoldDB" id="T0HS18"/>
<evidence type="ECO:0000313" key="2">
    <source>
        <dbReference type="EMBL" id="EQB15842.1"/>
    </source>
</evidence>
<keyword evidence="3" id="KW-1185">Reference proteome</keyword>
<dbReference type="PROSITE" id="PS51186">
    <property type="entry name" value="GNAT"/>
    <property type="match status" value="1"/>
</dbReference>
<dbReference type="PANTHER" id="PTHR43792">
    <property type="entry name" value="GNAT FAMILY, PUTATIVE (AFU_ORTHOLOGUE AFUA_3G00765)-RELATED-RELATED"/>
    <property type="match status" value="1"/>
</dbReference>
<dbReference type="Proteomes" id="UP000015527">
    <property type="component" value="Unassembled WGS sequence"/>
</dbReference>
<dbReference type="PATRIC" id="fig|1096930.3.peg.2092"/>
<dbReference type="Gene3D" id="3.40.630.30">
    <property type="match status" value="1"/>
</dbReference>
<evidence type="ECO:0000313" key="3">
    <source>
        <dbReference type="Proteomes" id="UP000015527"/>
    </source>
</evidence>